<dbReference type="PANTHER" id="PTHR31650:SF1">
    <property type="entry name" value="WAX ESTER SYNTHASE_DIACYLGLYCEROL ACYLTRANSFERASE 4-RELATED"/>
    <property type="match status" value="1"/>
</dbReference>
<evidence type="ECO:0000256" key="3">
    <source>
        <dbReference type="ARBA" id="ARBA00022679"/>
    </source>
</evidence>
<dbReference type="GO" id="GO:0047196">
    <property type="term" value="F:long-chain-alcohol O-fatty-acyltransferase activity"/>
    <property type="evidence" value="ECO:0007669"/>
    <property type="project" value="UniProtKB-EC"/>
</dbReference>
<dbReference type="Pfam" id="PF06974">
    <property type="entry name" value="WS_DGAT_C"/>
    <property type="match status" value="1"/>
</dbReference>
<evidence type="ECO:0000256" key="8">
    <source>
        <dbReference type="SAM" id="MobiDB-lite"/>
    </source>
</evidence>
<keyword evidence="4" id="KW-0012">Acyltransferase</keyword>
<dbReference type="GO" id="GO:0005886">
    <property type="term" value="C:plasma membrane"/>
    <property type="evidence" value="ECO:0007669"/>
    <property type="project" value="TreeGrafter"/>
</dbReference>
<keyword evidence="9" id="KW-0812">Transmembrane</keyword>
<dbReference type="Pfam" id="PF03007">
    <property type="entry name" value="WS_DGAT_cat"/>
    <property type="match status" value="1"/>
</dbReference>
<evidence type="ECO:0000256" key="1">
    <source>
        <dbReference type="ARBA" id="ARBA00004771"/>
    </source>
</evidence>
<evidence type="ECO:0000256" key="5">
    <source>
        <dbReference type="ARBA" id="ARBA00024360"/>
    </source>
</evidence>
<comment type="similarity">
    <text evidence="5">In the N-terminal section; belongs to the long-chain O-acyltransferase family.</text>
</comment>
<comment type="pathway">
    <text evidence="2">Lipid metabolism.</text>
</comment>
<proteinExistence type="inferred from homology"/>
<dbReference type="GO" id="GO:0004144">
    <property type="term" value="F:diacylglycerol O-acyltransferase activity"/>
    <property type="evidence" value="ECO:0007669"/>
    <property type="project" value="UniProtKB-EC"/>
</dbReference>
<feature type="domain" description="O-acyltransferase WSD1 C-terminal" evidence="11">
    <location>
        <begin position="370"/>
        <end position="511"/>
    </location>
</feature>
<organism evidence="12 13">
    <name type="scientific">Acropora cervicornis</name>
    <name type="common">Staghorn coral</name>
    <dbReference type="NCBI Taxonomy" id="6130"/>
    <lineage>
        <taxon>Eukaryota</taxon>
        <taxon>Metazoa</taxon>
        <taxon>Cnidaria</taxon>
        <taxon>Anthozoa</taxon>
        <taxon>Hexacorallia</taxon>
        <taxon>Scleractinia</taxon>
        <taxon>Astrocoeniina</taxon>
        <taxon>Acroporidae</taxon>
        <taxon>Acropora</taxon>
    </lineage>
</organism>
<reference evidence="12" key="2">
    <citation type="journal article" date="2023" name="Science">
        <title>Genomic signatures of disease resistance in endangered staghorn corals.</title>
        <authorList>
            <person name="Vollmer S.V."/>
            <person name="Selwyn J.D."/>
            <person name="Despard B.A."/>
            <person name="Roesel C.L."/>
        </authorList>
    </citation>
    <scope>NUCLEOTIDE SEQUENCE</scope>
    <source>
        <strain evidence="12">K2</strain>
    </source>
</reference>
<dbReference type="EMBL" id="JARQWQ010000046">
    <property type="protein sequence ID" value="KAK2557977.1"/>
    <property type="molecule type" value="Genomic_DNA"/>
</dbReference>
<evidence type="ECO:0000313" key="12">
    <source>
        <dbReference type="EMBL" id="KAK2557977.1"/>
    </source>
</evidence>
<keyword evidence="9" id="KW-1133">Transmembrane helix</keyword>
<dbReference type="GO" id="GO:0019432">
    <property type="term" value="P:triglyceride biosynthetic process"/>
    <property type="evidence" value="ECO:0007669"/>
    <property type="project" value="TreeGrafter"/>
</dbReference>
<name>A0AAD9QAZ3_ACRCE</name>
<keyword evidence="9" id="KW-0472">Membrane</keyword>
<comment type="catalytic activity">
    <reaction evidence="6">
        <text>a long chain fatty alcohol + a fatty acyl-CoA = a long-chain alcohol wax ester + CoA</text>
        <dbReference type="Rhea" id="RHEA:38443"/>
        <dbReference type="ChEBI" id="CHEBI:17135"/>
        <dbReference type="ChEBI" id="CHEBI:57287"/>
        <dbReference type="ChEBI" id="CHEBI:77636"/>
        <dbReference type="ChEBI" id="CHEBI:235323"/>
        <dbReference type="EC" id="2.3.1.75"/>
    </reaction>
</comment>
<feature type="region of interest" description="Disordered" evidence="8">
    <location>
        <begin position="1"/>
        <end position="29"/>
    </location>
</feature>
<sequence length="528" mass="59114">MEQKGHANGKRTAGAHEFQSKRSTQGKSPREKNYKFLSTVWFILQCLLCYILLLVGLVPLLPFMIILFIFKIVERILVKMTSGDVALTGVDAAWATQNEKNPIVIDVLHCVENKDSIEEGVNSFRQAILERLVNAKKDNGKLLYPRVRCCIRRGWFQYFFQEDHSFKIENHVFKWQGEVPRTKDELAAIISKLSGESFPEERPPWYYCCVPTNFGDKDIAVVFRIHHSIADGISIVKYHTHNLPDQAAPQAAPPKSSSMSWFLFLAKGLLISPRHLLYWLMSDADQSLLHGPNLSGIKKVAWDEAFELRLIKEIKAVTGVTVNDVLTTCFSMALRRYFRRKGAENPVDFTALVAVDVRSPRSSSELAFENKFTFNLCKLPVATEGAVKQLCETKHRMGEIKLSGSSLGGAFLIIFLCELLPEFVTSKLSTFLARKASCVLSNVAGPQFIYTIKGNHLKYSAFWPPTKDNVGVVLSVYTCAGQVIVGVKGDVSVLPDPGLIVKEFRNAVNEIARCVFDKPGSDSNGQTD</sequence>
<evidence type="ECO:0000313" key="13">
    <source>
        <dbReference type="Proteomes" id="UP001249851"/>
    </source>
</evidence>
<comment type="caution">
    <text evidence="12">The sequence shown here is derived from an EMBL/GenBank/DDBJ whole genome shotgun (WGS) entry which is preliminary data.</text>
</comment>
<reference evidence="12" key="1">
    <citation type="journal article" date="2023" name="G3 (Bethesda)">
        <title>Whole genome assembly and annotation of the endangered Caribbean coral Acropora cervicornis.</title>
        <authorList>
            <person name="Selwyn J.D."/>
            <person name="Vollmer S.V."/>
        </authorList>
    </citation>
    <scope>NUCLEOTIDE SEQUENCE</scope>
    <source>
        <strain evidence="12">K2</strain>
    </source>
</reference>
<dbReference type="InterPro" id="IPR045034">
    <property type="entry name" value="O-acyltransferase_WSD1-like"/>
</dbReference>
<keyword evidence="13" id="KW-1185">Reference proteome</keyword>
<evidence type="ECO:0000256" key="2">
    <source>
        <dbReference type="ARBA" id="ARBA00005189"/>
    </source>
</evidence>
<evidence type="ECO:0000256" key="7">
    <source>
        <dbReference type="ARBA" id="ARBA00048109"/>
    </source>
</evidence>
<feature type="domain" description="O-acyltransferase WSD1-like N-terminal" evidence="10">
    <location>
        <begin position="157"/>
        <end position="256"/>
    </location>
</feature>
<protein>
    <submittedName>
        <fullName evidence="12">Diacylglycerol O-acyltransferase</fullName>
    </submittedName>
</protein>
<accession>A0AAD9QAZ3</accession>
<comment type="catalytic activity">
    <reaction evidence="7">
        <text>an acyl-CoA + a 1,2-diacyl-sn-glycerol = a triacyl-sn-glycerol + CoA</text>
        <dbReference type="Rhea" id="RHEA:10868"/>
        <dbReference type="ChEBI" id="CHEBI:17815"/>
        <dbReference type="ChEBI" id="CHEBI:57287"/>
        <dbReference type="ChEBI" id="CHEBI:58342"/>
        <dbReference type="ChEBI" id="CHEBI:64615"/>
        <dbReference type="EC" id="2.3.1.20"/>
    </reaction>
</comment>
<gene>
    <name evidence="12" type="ORF">P5673_019542</name>
</gene>
<dbReference type="PANTHER" id="PTHR31650">
    <property type="entry name" value="O-ACYLTRANSFERASE (WSD1-LIKE) FAMILY PROTEIN"/>
    <property type="match status" value="1"/>
</dbReference>
<evidence type="ECO:0000259" key="11">
    <source>
        <dbReference type="Pfam" id="PF06974"/>
    </source>
</evidence>
<comment type="pathway">
    <text evidence="1">Glycerolipid metabolism; triacylglycerol biosynthesis.</text>
</comment>
<evidence type="ECO:0000256" key="9">
    <source>
        <dbReference type="SAM" id="Phobius"/>
    </source>
</evidence>
<keyword evidence="3" id="KW-0808">Transferase</keyword>
<dbReference type="AlphaFoldDB" id="A0AAD9QAZ3"/>
<feature type="transmembrane region" description="Helical" evidence="9">
    <location>
        <begin position="40"/>
        <end position="70"/>
    </location>
</feature>
<dbReference type="Proteomes" id="UP001249851">
    <property type="component" value="Unassembled WGS sequence"/>
</dbReference>
<evidence type="ECO:0000256" key="4">
    <source>
        <dbReference type="ARBA" id="ARBA00023315"/>
    </source>
</evidence>
<dbReference type="InterPro" id="IPR009721">
    <property type="entry name" value="O-acyltransferase_WSD1_C"/>
</dbReference>
<evidence type="ECO:0000259" key="10">
    <source>
        <dbReference type="Pfam" id="PF03007"/>
    </source>
</evidence>
<evidence type="ECO:0000256" key="6">
    <source>
        <dbReference type="ARBA" id="ARBA00047604"/>
    </source>
</evidence>
<dbReference type="InterPro" id="IPR004255">
    <property type="entry name" value="O-acyltransferase_WSD1_N"/>
</dbReference>